<dbReference type="Proteomes" id="UP000245910">
    <property type="component" value="Chromosome II"/>
</dbReference>
<evidence type="ECO:0000313" key="2">
    <source>
        <dbReference type="Proteomes" id="UP000245910"/>
    </source>
</evidence>
<reference evidence="2" key="1">
    <citation type="submission" date="2014-10" db="EMBL/GenBank/DDBJ databases">
        <authorList>
            <person name="King R."/>
        </authorList>
    </citation>
    <scope>NUCLEOTIDE SEQUENCE [LARGE SCALE GENOMIC DNA]</scope>
    <source>
        <strain evidence="2">A3/5</strain>
    </source>
</reference>
<keyword evidence="2" id="KW-1185">Reference proteome</keyword>
<evidence type="ECO:0008006" key="3">
    <source>
        <dbReference type="Google" id="ProtNLM"/>
    </source>
</evidence>
<dbReference type="EMBL" id="LN649230">
    <property type="protein sequence ID" value="CEI60365.1"/>
    <property type="molecule type" value="Genomic_DNA"/>
</dbReference>
<dbReference type="PANTHER" id="PTHR21310:SF15">
    <property type="entry name" value="AMINOGLYCOSIDE PHOSPHOTRANSFERASE DOMAIN-CONTAINING PROTEIN"/>
    <property type="match status" value="1"/>
</dbReference>
<organism evidence="1 2">
    <name type="scientific">Fusarium venenatum</name>
    <dbReference type="NCBI Taxonomy" id="56646"/>
    <lineage>
        <taxon>Eukaryota</taxon>
        <taxon>Fungi</taxon>
        <taxon>Dikarya</taxon>
        <taxon>Ascomycota</taxon>
        <taxon>Pezizomycotina</taxon>
        <taxon>Sordariomycetes</taxon>
        <taxon>Hypocreomycetidae</taxon>
        <taxon>Hypocreales</taxon>
        <taxon>Nectriaceae</taxon>
        <taxon>Fusarium</taxon>
    </lineage>
</organism>
<dbReference type="InterPro" id="IPR051678">
    <property type="entry name" value="AGP_Transferase"/>
</dbReference>
<accession>A0A2L2TMB5</accession>
<dbReference type="PANTHER" id="PTHR21310">
    <property type="entry name" value="AMINOGLYCOSIDE PHOSPHOTRANSFERASE-RELATED-RELATED"/>
    <property type="match status" value="1"/>
</dbReference>
<sequence length="163" mass="18874">MADIWDSPPTANPIHCDWPQQSTQSVRFRSKAQRLRPTRYTNTCIAEKTFWPEASSIDDEITVGRLKGGFKRIIEITRQSPYGEKTDYILRMPQFDAAQVDHDVAALQFVRRNTKIPVPRVVMFDETEYNALGVPYGIQNRIHGVDLISTYPNLYHQDRCRFA</sequence>
<protein>
    <recommendedName>
        <fullName evidence="3">Aminoglycoside phosphotransferase domain-containing protein</fullName>
    </recommendedName>
</protein>
<name>A0A2L2TMB5_9HYPO</name>
<evidence type="ECO:0000313" key="1">
    <source>
        <dbReference type="EMBL" id="CEI60365.1"/>
    </source>
</evidence>
<proteinExistence type="predicted"/>
<dbReference type="AlphaFoldDB" id="A0A2L2TMB5"/>